<dbReference type="AlphaFoldDB" id="T0YHI4"/>
<reference evidence="4" key="2">
    <citation type="journal article" date="2014" name="ISME J.">
        <title>Microbial stratification in low pH oxic and suboxic macroscopic growths along an acid mine drainage.</title>
        <authorList>
            <person name="Mendez-Garcia C."/>
            <person name="Mesa V."/>
            <person name="Sprenger R.R."/>
            <person name="Richter M."/>
            <person name="Diez M.S."/>
            <person name="Solano J."/>
            <person name="Bargiela R."/>
            <person name="Golyshina O.V."/>
            <person name="Manteca A."/>
            <person name="Ramos J.L."/>
            <person name="Gallego J.R."/>
            <person name="Llorente I."/>
            <person name="Martins Dos Santos V.A."/>
            <person name="Jensen O.N."/>
            <person name="Pelaez A.I."/>
            <person name="Sanchez J."/>
            <person name="Ferrer M."/>
        </authorList>
    </citation>
    <scope>NUCLEOTIDE SEQUENCE</scope>
</reference>
<evidence type="ECO:0000313" key="4">
    <source>
        <dbReference type="EMBL" id="EQD34906.1"/>
    </source>
</evidence>
<dbReference type="EMBL" id="AUZZ01009103">
    <property type="protein sequence ID" value="EQD34906.1"/>
    <property type="molecule type" value="Genomic_DNA"/>
</dbReference>
<evidence type="ECO:0000256" key="1">
    <source>
        <dbReference type="ARBA" id="ARBA00022642"/>
    </source>
</evidence>
<dbReference type="GO" id="GO:0019441">
    <property type="term" value="P:L-tryptophan catabolic process to kynurenine"/>
    <property type="evidence" value="ECO:0007669"/>
    <property type="project" value="TreeGrafter"/>
</dbReference>
<dbReference type="PANTHER" id="PTHR14084:SF0">
    <property type="entry name" value="KYNURENINASE"/>
    <property type="match status" value="1"/>
</dbReference>
<dbReference type="GO" id="GO:0009435">
    <property type="term" value="P:NAD+ biosynthetic process"/>
    <property type="evidence" value="ECO:0007669"/>
    <property type="project" value="InterPro"/>
</dbReference>
<dbReference type="PANTHER" id="PTHR14084">
    <property type="entry name" value="KYNURENINASE"/>
    <property type="match status" value="1"/>
</dbReference>
<organism evidence="4">
    <name type="scientific">mine drainage metagenome</name>
    <dbReference type="NCBI Taxonomy" id="410659"/>
    <lineage>
        <taxon>unclassified sequences</taxon>
        <taxon>metagenomes</taxon>
        <taxon>ecological metagenomes</taxon>
    </lineage>
</organism>
<dbReference type="InterPro" id="IPR015422">
    <property type="entry name" value="PyrdxlP-dep_Trfase_small"/>
</dbReference>
<evidence type="ECO:0000256" key="2">
    <source>
        <dbReference type="ARBA" id="ARBA00022801"/>
    </source>
</evidence>
<dbReference type="InterPro" id="IPR015424">
    <property type="entry name" value="PyrdxlP-dep_Trfase"/>
</dbReference>
<accession>T0YHI4</accession>
<dbReference type="GO" id="GO:0030170">
    <property type="term" value="F:pyridoxal phosphate binding"/>
    <property type="evidence" value="ECO:0007669"/>
    <property type="project" value="InterPro"/>
</dbReference>
<feature type="non-terminal residue" evidence="4">
    <location>
        <position position="343"/>
    </location>
</feature>
<keyword evidence="3" id="KW-0663">Pyridoxal phosphate</keyword>
<dbReference type="SUPFAM" id="SSF53383">
    <property type="entry name" value="PLP-dependent transferases"/>
    <property type="match status" value="1"/>
</dbReference>
<gene>
    <name evidence="4" type="ORF">B2A_12617</name>
</gene>
<feature type="non-terminal residue" evidence="4">
    <location>
        <position position="1"/>
    </location>
</feature>
<dbReference type="GO" id="GO:0043420">
    <property type="term" value="P:anthranilate metabolic process"/>
    <property type="evidence" value="ECO:0007669"/>
    <property type="project" value="TreeGrafter"/>
</dbReference>
<dbReference type="EC" id="3.7.1.3" evidence="4"/>
<dbReference type="Gene3D" id="3.40.640.10">
    <property type="entry name" value="Type I PLP-dependent aspartate aminotransferase-like (Major domain)"/>
    <property type="match status" value="1"/>
</dbReference>
<dbReference type="InterPro" id="IPR010111">
    <property type="entry name" value="Kynureninase"/>
</dbReference>
<proteinExistence type="predicted"/>
<name>T0YHI4_9ZZZZ</name>
<dbReference type="Pfam" id="PF22580">
    <property type="entry name" value="KYNU_C"/>
    <property type="match status" value="1"/>
</dbReference>
<dbReference type="Gene3D" id="3.90.1150.10">
    <property type="entry name" value="Aspartate Aminotransferase, domain 1"/>
    <property type="match status" value="1"/>
</dbReference>
<sequence length="343" mass="37587">ARRPWIGYHDALALPMADLLGCRTDEVAVMNSLTVNLQLMLASFYRPVGARRRILIEAGAFPSDRYAVSSHLQWHGCDPREDVLELAPRAGEELIREEDMEAILRRRGEQIALVLWPGVQYLTGQAFDLARVARAAQGAGALVGFDLAHSVGNMPFPLRDIPADFAVWCSYKYLNAGPGAIGGCFVHSRHFEAARPRLIGWWGHDPATRFDMPHDFRAAAGAAGFQLSNQSVLAAAPLVASLALFREAGTQRLRAKSVALSTFFEQLSAQRTPEVRLVTPREQAARGAQLSLRVSGGPARARRVFEWIRAHGVACDWRAPDVIRAAAATPLQRSLWTSSTSSS</sequence>
<keyword evidence="1" id="KW-0662">Pyridine nucleotide biosynthesis</keyword>
<evidence type="ECO:0000256" key="3">
    <source>
        <dbReference type="ARBA" id="ARBA00022898"/>
    </source>
</evidence>
<dbReference type="NCBIfam" id="TIGR01814">
    <property type="entry name" value="kynureninase"/>
    <property type="match status" value="1"/>
</dbReference>
<dbReference type="InterPro" id="IPR015421">
    <property type="entry name" value="PyrdxlP-dep_Trfase_major"/>
</dbReference>
<dbReference type="GO" id="GO:0005737">
    <property type="term" value="C:cytoplasm"/>
    <property type="evidence" value="ECO:0007669"/>
    <property type="project" value="InterPro"/>
</dbReference>
<dbReference type="GO" id="GO:0030429">
    <property type="term" value="F:kynureninase activity"/>
    <property type="evidence" value="ECO:0007669"/>
    <property type="project" value="UniProtKB-EC"/>
</dbReference>
<comment type="caution">
    <text evidence="4">The sequence shown here is derived from an EMBL/GenBank/DDBJ whole genome shotgun (WGS) entry which is preliminary data.</text>
</comment>
<protein>
    <submittedName>
        <fullName evidence="4">Kynureninase</fullName>
        <ecNumber evidence="4">3.7.1.3</ecNumber>
    </submittedName>
</protein>
<dbReference type="PIRSF" id="PIRSF038800">
    <property type="entry name" value="KYNU"/>
    <property type="match status" value="1"/>
</dbReference>
<reference evidence="4" key="1">
    <citation type="submission" date="2013-08" db="EMBL/GenBank/DDBJ databases">
        <authorList>
            <person name="Mendez C."/>
            <person name="Richter M."/>
            <person name="Ferrer M."/>
            <person name="Sanchez J."/>
        </authorList>
    </citation>
    <scope>NUCLEOTIDE SEQUENCE</scope>
</reference>
<keyword evidence="2 4" id="KW-0378">Hydrolase</keyword>